<gene>
    <name evidence="1" type="ORF">C2845_PM03G20110</name>
</gene>
<keyword evidence="2" id="KW-1185">Reference proteome</keyword>
<comment type="caution">
    <text evidence="1">The sequence shown here is derived from an EMBL/GenBank/DDBJ whole genome shotgun (WGS) entry which is preliminary data.</text>
</comment>
<dbReference type="EMBL" id="PQIB02000002">
    <property type="protein sequence ID" value="RLN34474.1"/>
    <property type="molecule type" value="Genomic_DNA"/>
</dbReference>
<proteinExistence type="predicted"/>
<accession>A0A3L6T8C3</accession>
<evidence type="ECO:0000313" key="1">
    <source>
        <dbReference type="EMBL" id="RLN34474.1"/>
    </source>
</evidence>
<sequence>MYFNFFFFFSSREKQTIYTFFFIDLLRLREAIIYSIVYNSINRGWHARKHACHASNNQHKYKTTTERAVLGTPHEQRLLTVVKKLSWPEPQLEVGFLAAAAGGRRRGLLRRRGGGPLLRAPAPVEHAIHQPVLLAAVVLGAATQQGRHVVAGRPPLQQLQLQAQRHGGGSWLHLAGARRRRR</sequence>
<reference evidence="2" key="1">
    <citation type="journal article" date="2019" name="Nat. Commun.">
        <title>The genome of broomcorn millet.</title>
        <authorList>
            <person name="Zou C."/>
            <person name="Miki D."/>
            <person name="Li D."/>
            <person name="Tang Q."/>
            <person name="Xiao L."/>
            <person name="Rajput S."/>
            <person name="Deng P."/>
            <person name="Jia W."/>
            <person name="Huang R."/>
            <person name="Zhang M."/>
            <person name="Sun Y."/>
            <person name="Hu J."/>
            <person name="Fu X."/>
            <person name="Schnable P.S."/>
            <person name="Li F."/>
            <person name="Zhang H."/>
            <person name="Feng B."/>
            <person name="Zhu X."/>
            <person name="Liu R."/>
            <person name="Schnable J.C."/>
            <person name="Zhu J.-K."/>
            <person name="Zhang H."/>
        </authorList>
    </citation>
    <scope>NUCLEOTIDE SEQUENCE [LARGE SCALE GENOMIC DNA]</scope>
</reference>
<dbReference type="AlphaFoldDB" id="A0A3L6T8C3"/>
<protein>
    <submittedName>
        <fullName evidence="1">Uncharacterized protein</fullName>
    </submittedName>
</protein>
<name>A0A3L6T8C3_PANMI</name>
<evidence type="ECO:0000313" key="2">
    <source>
        <dbReference type="Proteomes" id="UP000275267"/>
    </source>
</evidence>
<organism evidence="1 2">
    <name type="scientific">Panicum miliaceum</name>
    <name type="common">Proso millet</name>
    <name type="synonym">Broomcorn millet</name>
    <dbReference type="NCBI Taxonomy" id="4540"/>
    <lineage>
        <taxon>Eukaryota</taxon>
        <taxon>Viridiplantae</taxon>
        <taxon>Streptophyta</taxon>
        <taxon>Embryophyta</taxon>
        <taxon>Tracheophyta</taxon>
        <taxon>Spermatophyta</taxon>
        <taxon>Magnoliopsida</taxon>
        <taxon>Liliopsida</taxon>
        <taxon>Poales</taxon>
        <taxon>Poaceae</taxon>
        <taxon>PACMAD clade</taxon>
        <taxon>Panicoideae</taxon>
        <taxon>Panicodae</taxon>
        <taxon>Paniceae</taxon>
        <taxon>Panicinae</taxon>
        <taxon>Panicum</taxon>
        <taxon>Panicum sect. Panicum</taxon>
    </lineage>
</organism>
<dbReference type="Proteomes" id="UP000275267">
    <property type="component" value="Unassembled WGS sequence"/>
</dbReference>